<comment type="cofactor">
    <cofactor evidence="1">
        <name>Zn(2+)</name>
        <dbReference type="ChEBI" id="CHEBI:29105"/>
    </cofactor>
</comment>
<gene>
    <name evidence="7" type="ORF">J2Z79_003452</name>
</gene>
<protein>
    <submittedName>
        <fullName evidence="7">L-erythro-3,5-diaminohexanoate dehydrogenase</fullName>
        <ecNumber evidence="7">1.4.1.11</ecNumber>
    </submittedName>
</protein>
<dbReference type="Gene3D" id="3.40.50.720">
    <property type="entry name" value="NAD(P)-binding Rossmann-like Domain"/>
    <property type="match status" value="1"/>
</dbReference>
<reference evidence="7 8" key="1">
    <citation type="submission" date="2021-03" db="EMBL/GenBank/DDBJ databases">
        <title>Genomic Encyclopedia of Type Strains, Phase IV (KMG-IV): sequencing the most valuable type-strain genomes for metagenomic binning, comparative biology and taxonomic classification.</title>
        <authorList>
            <person name="Goeker M."/>
        </authorList>
    </citation>
    <scope>NUCLEOTIDE SEQUENCE [LARGE SCALE GENOMIC DNA]</scope>
    <source>
        <strain evidence="7 8">DSM 27138</strain>
    </source>
</reference>
<dbReference type="RefSeq" id="WP_209468107.1">
    <property type="nucleotide sequence ID" value="NZ_JAGGLG010000043.1"/>
</dbReference>
<dbReference type="Pfam" id="PF26370">
    <property type="entry name" value="KDD_N"/>
    <property type="match status" value="1"/>
</dbReference>
<evidence type="ECO:0000256" key="3">
    <source>
        <dbReference type="ARBA" id="ARBA00022723"/>
    </source>
</evidence>
<organism evidence="7 8">
    <name type="scientific">Symbiobacterium terraclitae</name>
    <dbReference type="NCBI Taxonomy" id="557451"/>
    <lineage>
        <taxon>Bacteria</taxon>
        <taxon>Bacillati</taxon>
        <taxon>Bacillota</taxon>
        <taxon>Clostridia</taxon>
        <taxon>Eubacteriales</taxon>
        <taxon>Symbiobacteriaceae</taxon>
        <taxon>Symbiobacterium</taxon>
    </lineage>
</organism>
<evidence type="ECO:0000256" key="4">
    <source>
        <dbReference type="ARBA" id="ARBA00022833"/>
    </source>
</evidence>
<evidence type="ECO:0000256" key="2">
    <source>
        <dbReference type="ARBA" id="ARBA00008072"/>
    </source>
</evidence>
<evidence type="ECO:0000259" key="6">
    <source>
        <dbReference type="Pfam" id="PF26370"/>
    </source>
</evidence>
<dbReference type="GO" id="GO:0047124">
    <property type="term" value="F:L-erythro-3,5-diaminohexanoate dehydrogenase activity"/>
    <property type="evidence" value="ECO:0007669"/>
    <property type="project" value="UniProtKB-EC"/>
</dbReference>
<dbReference type="InterPro" id="IPR036291">
    <property type="entry name" value="NAD(P)-bd_dom_sf"/>
</dbReference>
<dbReference type="Gene3D" id="3.90.180.10">
    <property type="entry name" value="Medium-chain alcohol dehydrogenases, catalytic domain"/>
    <property type="match status" value="1"/>
</dbReference>
<dbReference type="InterPro" id="IPR058932">
    <property type="entry name" value="KDD_N"/>
</dbReference>
<comment type="similarity">
    <text evidence="2">Belongs to the zinc-containing alcohol dehydrogenase family.</text>
</comment>
<dbReference type="SUPFAM" id="SSF51735">
    <property type="entry name" value="NAD(P)-binding Rossmann-fold domains"/>
    <property type="match status" value="1"/>
</dbReference>
<evidence type="ECO:0000313" key="7">
    <source>
        <dbReference type="EMBL" id="MBP2020005.1"/>
    </source>
</evidence>
<keyword evidence="3" id="KW-0479">Metal-binding</keyword>
<keyword evidence="4" id="KW-0862">Zinc</keyword>
<dbReference type="SUPFAM" id="SSF50129">
    <property type="entry name" value="GroES-like"/>
    <property type="match status" value="1"/>
</dbReference>
<dbReference type="EMBL" id="JAGGLG010000043">
    <property type="protein sequence ID" value="MBP2020005.1"/>
    <property type="molecule type" value="Genomic_DNA"/>
</dbReference>
<comment type="caution">
    <text evidence="7">The sequence shown here is derived from an EMBL/GenBank/DDBJ whole genome shotgun (WGS) entry which is preliminary data.</text>
</comment>
<keyword evidence="5 7" id="KW-0560">Oxidoreductase</keyword>
<evidence type="ECO:0000313" key="8">
    <source>
        <dbReference type="Proteomes" id="UP001519289"/>
    </source>
</evidence>
<evidence type="ECO:0000256" key="5">
    <source>
        <dbReference type="ARBA" id="ARBA00023002"/>
    </source>
</evidence>
<dbReference type="EC" id="1.4.1.11" evidence="7"/>
<name>A0ABS4JWU6_9FIRM</name>
<dbReference type="InterPro" id="IPR011032">
    <property type="entry name" value="GroES-like_sf"/>
</dbReference>
<dbReference type="PANTHER" id="PTHR43350:SF2">
    <property type="entry name" value="GROES-LIKE ZINC-BINDING ALCOHOL DEHYDROGENASE FAMILY PROTEIN"/>
    <property type="match status" value="1"/>
</dbReference>
<dbReference type="Proteomes" id="UP001519289">
    <property type="component" value="Unassembled WGS sequence"/>
</dbReference>
<accession>A0ABS4JWU6</accession>
<evidence type="ECO:0000256" key="1">
    <source>
        <dbReference type="ARBA" id="ARBA00001947"/>
    </source>
</evidence>
<feature type="domain" description="L-erythro-3,5-diaminohexanoate dehydrogenase N-terminal" evidence="6">
    <location>
        <begin position="10"/>
        <end position="155"/>
    </location>
</feature>
<dbReference type="PANTHER" id="PTHR43350">
    <property type="entry name" value="NAD-DEPENDENT ALCOHOL DEHYDROGENASE"/>
    <property type="match status" value="1"/>
</dbReference>
<proteinExistence type="inferred from homology"/>
<keyword evidence="8" id="KW-1185">Reference proteome</keyword>
<sequence>MTMGCPYGTHRVLEPAGVLPQPAWRLNNDPAIYDNEILIDVQRLNIDSASFKQISDEAGGDPGRIAEAVLAIVRERGKMHNPVTGSGGMLIGTVRQVGPALTTDLRPGDRIATLVSLSLTPLRLEAVHAVRPEADQVEVTGTAILFETGIYAKLPSDLPDNLALAALDVCGAPAQTARLVKPGQRVLILGGGGKSGLLCSYAARRAGAAEVICFDYAEESLARARRLGAAHRYIRGDARDALGVMRAVGEKVDLTLSLVNLPGAELGAILATKPTGTIYFFSMATSFTAAALGAEGVGSQVEMLIGNGYYPGHADLTLDLLRESPALRALFEELYA</sequence>